<feature type="transmembrane region" description="Helical" evidence="1">
    <location>
        <begin position="65"/>
        <end position="83"/>
    </location>
</feature>
<keyword evidence="1" id="KW-0812">Transmembrane</keyword>
<evidence type="ECO:0000256" key="1">
    <source>
        <dbReference type="SAM" id="Phobius"/>
    </source>
</evidence>
<feature type="transmembrane region" description="Helical" evidence="1">
    <location>
        <begin position="173"/>
        <end position="195"/>
    </location>
</feature>
<evidence type="ECO:0000313" key="3">
    <source>
        <dbReference type="Proteomes" id="UP001596233"/>
    </source>
</evidence>
<comment type="caution">
    <text evidence="2">The sequence shown here is derived from an EMBL/GenBank/DDBJ whole genome shotgun (WGS) entry which is preliminary data.</text>
</comment>
<organism evidence="2 3">
    <name type="scientific">Paenibacillus septentrionalis</name>
    <dbReference type="NCBI Taxonomy" id="429342"/>
    <lineage>
        <taxon>Bacteria</taxon>
        <taxon>Bacillati</taxon>
        <taxon>Bacillota</taxon>
        <taxon>Bacilli</taxon>
        <taxon>Bacillales</taxon>
        <taxon>Paenibacillaceae</taxon>
        <taxon>Paenibacillus</taxon>
    </lineage>
</organism>
<dbReference type="RefSeq" id="WP_379231095.1">
    <property type="nucleotide sequence ID" value="NZ_JBHSTE010000001.1"/>
</dbReference>
<dbReference type="EMBL" id="JBHSTE010000001">
    <property type="protein sequence ID" value="MFC6331643.1"/>
    <property type="molecule type" value="Genomic_DNA"/>
</dbReference>
<name>A0ABW1V1T3_9BACL</name>
<keyword evidence="1" id="KW-1133">Transmembrane helix</keyword>
<feature type="transmembrane region" description="Helical" evidence="1">
    <location>
        <begin position="224"/>
        <end position="245"/>
    </location>
</feature>
<proteinExistence type="predicted"/>
<reference evidence="3" key="1">
    <citation type="journal article" date="2019" name="Int. J. Syst. Evol. Microbiol.">
        <title>The Global Catalogue of Microorganisms (GCM) 10K type strain sequencing project: providing services to taxonomists for standard genome sequencing and annotation.</title>
        <authorList>
            <consortium name="The Broad Institute Genomics Platform"/>
            <consortium name="The Broad Institute Genome Sequencing Center for Infectious Disease"/>
            <person name="Wu L."/>
            <person name="Ma J."/>
        </authorList>
    </citation>
    <scope>NUCLEOTIDE SEQUENCE [LARGE SCALE GENOMIC DNA]</scope>
    <source>
        <strain evidence="3">PCU 280</strain>
    </source>
</reference>
<keyword evidence="3" id="KW-1185">Reference proteome</keyword>
<sequence>MINIFKMDLHRFRTNRVVYLLLLVFSAFQIFGIFMIKQYEQPGDGGLSIGTMNESQFMQYMLSQPPSWVLFYIVVFTVYFYMSEYNSRFYRNYITMKNSRLYSVLSKALILALFTLFILIVLTISNIVGKQLFFGHTELGDIGYFAKLLLGQFLLHWSFSVLILCVAVHTRNIVIGLSLGFVFALNVFGMLFSALESLQDQVQFTKYMLVNTIMSHLDYNTEDFIHVIAVSIISLLLFAAVAVRFKLKEDL</sequence>
<gene>
    <name evidence="2" type="ORF">ACFP56_03340</name>
</gene>
<feature type="transmembrane region" description="Helical" evidence="1">
    <location>
        <begin position="104"/>
        <end position="124"/>
    </location>
</feature>
<dbReference type="Proteomes" id="UP001596233">
    <property type="component" value="Unassembled WGS sequence"/>
</dbReference>
<feature type="transmembrane region" description="Helical" evidence="1">
    <location>
        <begin position="17"/>
        <end position="36"/>
    </location>
</feature>
<keyword evidence="1" id="KW-0472">Membrane</keyword>
<feature type="transmembrane region" description="Helical" evidence="1">
    <location>
        <begin position="144"/>
        <end position="166"/>
    </location>
</feature>
<evidence type="ECO:0000313" key="2">
    <source>
        <dbReference type="EMBL" id="MFC6331643.1"/>
    </source>
</evidence>
<protein>
    <submittedName>
        <fullName evidence="2">ABC transporter permease</fullName>
    </submittedName>
</protein>
<dbReference type="Pfam" id="PF12730">
    <property type="entry name" value="ABC2_membrane_4"/>
    <property type="match status" value="1"/>
</dbReference>
<accession>A0ABW1V1T3</accession>